<dbReference type="InterPro" id="IPR050958">
    <property type="entry name" value="Cell_Adh-Cytoskel_Orgn"/>
</dbReference>
<dbReference type="GO" id="GO:0007156">
    <property type="term" value="P:homophilic cell adhesion via plasma membrane adhesion molecules"/>
    <property type="evidence" value="ECO:0007669"/>
    <property type="project" value="TreeGrafter"/>
</dbReference>
<dbReference type="Gene3D" id="3.90.1140.10">
    <property type="entry name" value="Cyclic phosphodiesterase"/>
    <property type="match status" value="1"/>
</dbReference>
<evidence type="ECO:0000313" key="5">
    <source>
        <dbReference type="EMBL" id="CAG2232992.1"/>
    </source>
</evidence>
<keyword evidence="6" id="KW-1185">Reference proteome</keyword>
<dbReference type="InterPro" id="IPR013783">
    <property type="entry name" value="Ig-like_fold"/>
</dbReference>
<dbReference type="GO" id="GO:0050808">
    <property type="term" value="P:synapse organization"/>
    <property type="evidence" value="ECO:0007669"/>
    <property type="project" value="TreeGrafter"/>
</dbReference>
<feature type="domain" description="Ig-like" evidence="4">
    <location>
        <begin position="732"/>
        <end position="809"/>
    </location>
</feature>
<dbReference type="InterPro" id="IPR010998">
    <property type="entry name" value="Integrase_recombinase_N"/>
</dbReference>
<dbReference type="Gene3D" id="3.30.420.10">
    <property type="entry name" value="Ribonuclease H-like superfamily/Ribonuclease H"/>
    <property type="match status" value="1"/>
</dbReference>
<accession>A0A8S3TH47</accession>
<reference evidence="5" key="1">
    <citation type="submission" date="2021-03" db="EMBL/GenBank/DDBJ databases">
        <authorList>
            <person name="Bekaert M."/>
        </authorList>
    </citation>
    <scope>NUCLEOTIDE SEQUENCE</scope>
</reference>
<dbReference type="EMBL" id="CAJPWZ010002196">
    <property type="protein sequence ID" value="CAG2232992.1"/>
    <property type="molecule type" value="Genomic_DNA"/>
</dbReference>
<dbReference type="InterPro" id="IPR036397">
    <property type="entry name" value="RNaseH_sf"/>
</dbReference>
<dbReference type="SUPFAM" id="SSF53098">
    <property type="entry name" value="Ribonuclease H-like"/>
    <property type="match status" value="1"/>
</dbReference>
<dbReference type="SUPFAM" id="SSF48726">
    <property type="entry name" value="Immunoglobulin"/>
    <property type="match status" value="4"/>
</dbReference>
<name>A0A8S3TH47_MYTED</name>
<feature type="domain" description="Ig-like" evidence="4">
    <location>
        <begin position="823"/>
        <end position="901"/>
    </location>
</feature>
<dbReference type="SMART" id="SM00409">
    <property type="entry name" value="IG"/>
    <property type="match status" value="4"/>
</dbReference>
<dbReference type="Gene3D" id="1.10.150.130">
    <property type="match status" value="1"/>
</dbReference>
<dbReference type="OrthoDB" id="10038880at2759"/>
<feature type="domain" description="Ig-like" evidence="4">
    <location>
        <begin position="622"/>
        <end position="706"/>
    </location>
</feature>
<dbReference type="InterPro" id="IPR036179">
    <property type="entry name" value="Ig-like_dom_sf"/>
</dbReference>
<keyword evidence="3" id="KW-1015">Disulfide bond</keyword>
<dbReference type="InterPro" id="IPR012337">
    <property type="entry name" value="RNaseH-like_sf"/>
</dbReference>
<evidence type="ECO:0000259" key="4">
    <source>
        <dbReference type="PROSITE" id="PS50835"/>
    </source>
</evidence>
<dbReference type="GO" id="GO:0043025">
    <property type="term" value="C:neuronal cell body"/>
    <property type="evidence" value="ECO:0007669"/>
    <property type="project" value="TreeGrafter"/>
</dbReference>
<dbReference type="GO" id="GO:0005886">
    <property type="term" value="C:plasma membrane"/>
    <property type="evidence" value="ECO:0007669"/>
    <property type="project" value="TreeGrafter"/>
</dbReference>
<dbReference type="InterPro" id="IPR003599">
    <property type="entry name" value="Ig_sub"/>
</dbReference>
<dbReference type="Proteomes" id="UP000683360">
    <property type="component" value="Unassembled WGS sequence"/>
</dbReference>
<dbReference type="CDD" id="cd09275">
    <property type="entry name" value="RNase_HI_RT_DIRS1"/>
    <property type="match status" value="1"/>
</dbReference>
<dbReference type="SMART" id="SM00408">
    <property type="entry name" value="IGc2"/>
    <property type="match status" value="4"/>
</dbReference>
<evidence type="ECO:0000256" key="3">
    <source>
        <dbReference type="ARBA" id="ARBA00023157"/>
    </source>
</evidence>
<dbReference type="PANTHER" id="PTHR45080">
    <property type="entry name" value="CONTACTIN 5"/>
    <property type="match status" value="1"/>
</dbReference>
<protein>
    <recommendedName>
        <fullName evidence="4">Ig-like domain-containing protein</fullName>
    </recommendedName>
</protein>
<dbReference type="Pfam" id="PF13927">
    <property type="entry name" value="Ig_3"/>
    <property type="match status" value="4"/>
</dbReference>
<dbReference type="GO" id="GO:0003677">
    <property type="term" value="F:DNA binding"/>
    <property type="evidence" value="ECO:0007669"/>
    <property type="project" value="UniProtKB-KW"/>
</dbReference>
<dbReference type="GO" id="GO:0030424">
    <property type="term" value="C:axon"/>
    <property type="evidence" value="ECO:0007669"/>
    <property type="project" value="TreeGrafter"/>
</dbReference>
<organism evidence="5 6">
    <name type="scientific">Mytilus edulis</name>
    <name type="common">Blue mussel</name>
    <dbReference type="NCBI Taxonomy" id="6550"/>
    <lineage>
        <taxon>Eukaryota</taxon>
        <taxon>Metazoa</taxon>
        <taxon>Spiralia</taxon>
        <taxon>Lophotrochozoa</taxon>
        <taxon>Mollusca</taxon>
        <taxon>Bivalvia</taxon>
        <taxon>Autobranchia</taxon>
        <taxon>Pteriomorphia</taxon>
        <taxon>Mytilida</taxon>
        <taxon>Mytiloidea</taxon>
        <taxon>Mytilidae</taxon>
        <taxon>Mytilinae</taxon>
        <taxon>Mytilus</taxon>
    </lineage>
</organism>
<dbReference type="Gene3D" id="2.60.40.10">
    <property type="entry name" value="Immunoglobulins"/>
    <property type="match status" value="4"/>
</dbReference>
<dbReference type="InterPro" id="IPR007110">
    <property type="entry name" value="Ig-like_dom"/>
</dbReference>
<feature type="domain" description="Ig-like" evidence="4">
    <location>
        <begin position="905"/>
        <end position="987"/>
    </location>
</feature>
<keyword evidence="1" id="KW-0732">Signal</keyword>
<dbReference type="PROSITE" id="PS50835">
    <property type="entry name" value="IG_LIKE"/>
    <property type="match status" value="4"/>
</dbReference>
<comment type="caution">
    <text evidence="5">The sequence shown here is derived from an EMBL/GenBank/DDBJ whole genome shotgun (WGS) entry which is preliminary data.</text>
</comment>
<evidence type="ECO:0000256" key="2">
    <source>
        <dbReference type="ARBA" id="ARBA00023125"/>
    </source>
</evidence>
<dbReference type="SUPFAM" id="SSF47823">
    <property type="entry name" value="lambda integrase-like, N-terminal domain"/>
    <property type="match status" value="1"/>
</dbReference>
<proteinExistence type="predicted"/>
<gene>
    <name evidence="5" type="ORF">MEDL_45679</name>
</gene>
<dbReference type="GO" id="GO:0008046">
    <property type="term" value="F:axon guidance receptor activity"/>
    <property type="evidence" value="ECO:0007669"/>
    <property type="project" value="TreeGrafter"/>
</dbReference>
<evidence type="ECO:0000256" key="1">
    <source>
        <dbReference type="ARBA" id="ARBA00022729"/>
    </source>
</evidence>
<keyword evidence="2" id="KW-0238">DNA-binding</keyword>
<dbReference type="InterPro" id="IPR003598">
    <property type="entry name" value="Ig_sub2"/>
</dbReference>
<dbReference type="AlphaFoldDB" id="A0A8S3TH47"/>
<dbReference type="PANTHER" id="PTHR45080:SF8">
    <property type="entry name" value="IG-LIKE DOMAIN-CONTAINING PROTEIN"/>
    <property type="match status" value="1"/>
</dbReference>
<sequence length="1129" mass="126206">MFRLPERIIYSDASEYAGAGFTVGDNHIVHFMWDKEDRIKSSTWRELKAVKNILESLQLMLCGKLIKLYTDNQNVVKIVQKGSMKLDLQVIALDIFHICLNNNIVLEVEWIPRNENTCADALSKIFDFDDWGVSQNIFNFFNSLWGPFTCDTFADDRNKKLAVFFSKFLLQSQWKQFEDYANNPRLASVIEVLPSIIESSKAKSTNNKYRIYFEKFRKWCVLFGLQYSPATSTTISLYIGGLIQQGISVSVLEANYYSIKWHHDKNFKDNPCSDEFLSLIVEGGKRILSKPINKKEPVTPEILQMIISKYGIENDLSSLRICVLCLLGFSGFLRYSELAAIKAKHITFFVSYMSILLEKISKAMQATSTLTKQRNELVCFGRGSFFHRFAIDINRILLCINICHARSYDACYNEADQGVFFVAGLTCGNCQDVLKPEQCTTKTQCGADQLCSNLQSLPGDNLCVQCCNTSMCNMHVCREATTIPTTSITKVPTPSTIKHSTKVPILPTKMQTTPTTKLATKVPATTTTPPSPLVLISKSIIILHSGHSRDQFTCIAENVDHLNIYVDGMKIKTISKITVSNIRYEGIVTIWRNATYKCEGVNIGTNQRASASVSIFVKGTVPYFPVKDTNDVYVQGGETVGLTCIPEGDPKPTITWTLPNMDSNTRQTFIDFYYERVEIRLKNMTPILAGTYTCAAHNPLGTATFTYHVFYKNTSIIPILTTQSTASLLIKPDIFLQQSINVTEGRTTLAIPCSADGIPVPKIHWSVDQGSMPTNIQQYKNYLIIHNVGLQDSGFYKCTATNKAGTTMKGIRIIVNPKPHIPPTVSLITNLQVQYGSTVHLHCNATGYPEPEILWFVNGVQGGKSKDFIIPMAKLIDTGAYVCVAVNDAGRDQKTSILLVSGTHPSNVTSTPTTVQTTSTKPVSLTCNATGNPPPTITWRFQAVGPSHIQQTLSSDNSTLTLSHADRSGRAMCTASNPLGQVQASFSIILVSHKIDDLGNYIPFLAYSIISMADITPKLIELYNVFNSPPFSKYYKALNYTTYHMTVYNMWNQREKILPYQIDQSGRAPKKEFHAMNSVMKPVFLKMANKIGEFKDINEIQVTPIKKLNKGKAGVSLRVKIRDPMQKLK</sequence>
<evidence type="ECO:0000313" key="6">
    <source>
        <dbReference type="Proteomes" id="UP000683360"/>
    </source>
</evidence>